<proteinExistence type="predicted"/>
<dbReference type="InterPro" id="IPR010879">
    <property type="entry name" value="DUF1508"/>
</dbReference>
<accession>A0ABT8SQB8</accession>
<reference evidence="2" key="1">
    <citation type="journal article" date="2015" name="Int. J. Syst. Evol. Microbiol.">
        <title>Rhizobium oryzicola sp. nov., potential plant-growth-promoting endophytic bacteria isolated from rice roots.</title>
        <authorList>
            <person name="Zhang X.X."/>
            <person name="Gao J.S."/>
            <person name="Cao Y.H."/>
            <person name="Sheirdil R.A."/>
            <person name="Wang X.C."/>
            <person name="Zhang L."/>
        </authorList>
    </citation>
    <scope>NUCLEOTIDE SEQUENCE</scope>
    <source>
        <strain evidence="2">05753</strain>
    </source>
</reference>
<feature type="domain" description="DUF1508" evidence="1">
    <location>
        <begin position="9"/>
        <end position="56"/>
    </location>
</feature>
<evidence type="ECO:0000259" key="1">
    <source>
        <dbReference type="Pfam" id="PF07411"/>
    </source>
</evidence>
<sequence>MYRFEIYEDRRGEFRFRYRAPNGEIMFISEGYTQKESAVAAVEAIKRTASGAATIDQTIATA</sequence>
<organism evidence="2 3">
    <name type="scientific">Rhizobium oryzicola</name>
    <dbReference type="NCBI Taxonomy" id="1232668"/>
    <lineage>
        <taxon>Bacteria</taxon>
        <taxon>Pseudomonadati</taxon>
        <taxon>Pseudomonadota</taxon>
        <taxon>Alphaproteobacteria</taxon>
        <taxon>Hyphomicrobiales</taxon>
        <taxon>Rhizobiaceae</taxon>
        <taxon>Rhizobium/Agrobacterium group</taxon>
        <taxon>Rhizobium</taxon>
    </lineage>
</organism>
<dbReference type="RefSeq" id="WP_302074826.1">
    <property type="nucleotide sequence ID" value="NZ_JAUKWQ010000001.1"/>
</dbReference>
<name>A0ABT8SQB8_9HYPH</name>
<gene>
    <name evidence="2" type="ORF">Q2T52_01030</name>
</gene>
<dbReference type="Pfam" id="PF07411">
    <property type="entry name" value="DUF1508"/>
    <property type="match status" value="1"/>
</dbReference>
<evidence type="ECO:0000313" key="2">
    <source>
        <dbReference type="EMBL" id="MDO1580667.1"/>
    </source>
</evidence>
<dbReference type="EMBL" id="JAUKWQ010000001">
    <property type="protein sequence ID" value="MDO1580667.1"/>
    <property type="molecule type" value="Genomic_DNA"/>
</dbReference>
<dbReference type="Proteomes" id="UP001169006">
    <property type="component" value="Unassembled WGS sequence"/>
</dbReference>
<evidence type="ECO:0000313" key="3">
    <source>
        <dbReference type="Proteomes" id="UP001169006"/>
    </source>
</evidence>
<dbReference type="InterPro" id="IPR036913">
    <property type="entry name" value="YegP-like_sf"/>
</dbReference>
<comment type="caution">
    <text evidence="2">The sequence shown here is derived from an EMBL/GenBank/DDBJ whole genome shotgun (WGS) entry which is preliminary data.</text>
</comment>
<keyword evidence="3" id="KW-1185">Reference proteome</keyword>
<dbReference type="Gene3D" id="3.30.160.160">
    <property type="entry name" value="YegP-like"/>
    <property type="match status" value="1"/>
</dbReference>
<protein>
    <submittedName>
        <fullName evidence="2">DUF1508 domain-containing protein</fullName>
    </submittedName>
</protein>
<dbReference type="SUPFAM" id="SSF160113">
    <property type="entry name" value="YegP-like"/>
    <property type="match status" value="1"/>
</dbReference>
<reference evidence="2" key="2">
    <citation type="submission" date="2023-07" db="EMBL/GenBank/DDBJ databases">
        <authorList>
            <person name="Sun H."/>
        </authorList>
    </citation>
    <scope>NUCLEOTIDE SEQUENCE</scope>
    <source>
        <strain evidence="2">05753</strain>
    </source>
</reference>